<sequence>MENIIIYDTTLRDGMQGTGISYTLEDKIQIAGQLDAIKVDYIEGGFPLSNKKEAEFFNRIKQADLKHAKVVAFGSTRKPGQKTKEDLHIKALLDAETPTVMVV</sequence>
<reference evidence="6" key="1">
    <citation type="journal article" date="2014" name="Front. Microbiol.">
        <title>High frequency of phylogenetically diverse reductive dehalogenase-homologous genes in deep subseafloor sedimentary metagenomes.</title>
        <authorList>
            <person name="Kawai M."/>
            <person name="Futagami T."/>
            <person name="Toyoda A."/>
            <person name="Takaki Y."/>
            <person name="Nishi S."/>
            <person name="Hori S."/>
            <person name="Arai W."/>
            <person name="Tsubouchi T."/>
            <person name="Morono Y."/>
            <person name="Uchiyama I."/>
            <person name="Ito T."/>
            <person name="Fujiyama A."/>
            <person name="Inagaki F."/>
            <person name="Takami H."/>
        </authorList>
    </citation>
    <scope>NUCLEOTIDE SEQUENCE</scope>
    <source>
        <strain evidence="6">Expedition CK06-06</strain>
    </source>
</reference>
<dbReference type="Gene3D" id="3.20.20.70">
    <property type="entry name" value="Aldolase class I"/>
    <property type="match status" value="1"/>
</dbReference>
<dbReference type="EMBL" id="BARU01022676">
    <property type="protein sequence ID" value="GAH59488.1"/>
    <property type="molecule type" value="Genomic_DNA"/>
</dbReference>
<dbReference type="EC" id="2.3.3.21" evidence="4"/>
<evidence type="ECO:0000313" key="6">
    <source>
        <dbReference type="EMBL" id="GAH59488.1"/>
    </source>
</evidence>
<dbReference type="GO" id="GO:0046912">
    <property type="term" value="F:acyltransferase activity, acyl groups converted into alkyl on transfer"/>
    <property type="evidence" value="ECO:0007669"/>
    <property type="project" value="InterPro"/>
</dbReference>
<name>X1IPP4_9ZZZZ</name>
<feature type="domain" description="Pyruvate carboxyltransferase" evidence="5">
    <location>
        <begin position="4"/>
        <end position="77"/>
    </location>
</feature>
<dbReference type="InterPro" id="IPR005675">
    <property type="entry name" value="Citramal_synthase"/>
</dbReference>
<comment type="pathway">
    <text evidence="1">Amino-acid biosynthesis; L-isoleucine biosynthesis; 2-oxobutanoate from pyruvate: step 1/3.</text>
</comment>
<keyword evidence="3" id="KW-0808">Transferase</keyword>
<dbReference type="GO" id="GO:0043714">
    <property type="term" value="F:(R)-citramalate synthase activity"/>
    <property type="evidence" value="ECO:0007669"/>
    <property type="project" value="UniProtKB-EC"/>
</dbReference>
<evidence type="ECO:0000256" key="1">
    <source>
        <dbReference type="ARBA" id="ARBA00004743"/>
    </source>
</evidence>
<evidence type="ECO:0000256" key="2">
    <source>
        <dbReference type="ARBA" id="ARBA00022325"/>
    </source>
</evidence>
<dbReference type="InterPro" id="IPR000891">
    <property type="entry name" value="PYR_CT"/>
</dbReference>
<dbReference type="PROSITE" id="PS00815">
    <property type="entry name" value="AIPM_HOMOCIT_SYNTH_1"/>
    <property type="match status" value="1"/>
</dbReference>
<protein>
    <recommendedName>
        <fullName evidence="2">(R)-citramalate synthase</fullName>
        <ecNumber evidence="4">2.3.3.21</ecNumber>
    </recommendedName>
</protein>
<accession>X1IPP4</accession>
<dbReference type="UniPathway" id="UPA00047">
    <property type="reaction ID" value="UER00066"/>
</dbReference>
<comment type="caution">
    <text evidence="6">The sequence shown here is derived from an EMBL/GenBank/DDBJ whole genome shotgun (WGS) entry which is preliminary data.</text>
</comment>
<dbReference type="PANTHER" id="PTHR43538:SF1">
    <property type="entry name" value="(R)-CITRAMALATE SYNTHASE"/>
    <property type="match status" value="1"/>
</dbReference>
<evidence type="ECO:0000256" key="4">
    <source>
        <dbReference type="ARBA" id="ARBA00034330"/>
    </source>
</evidence>
<gene>
    <name evidence="6" type="ORF">S03H2_36899</name>
</gene>
<feature type="non-terminal residue" evidence="6">
    <location>
        <position position="103"/>
    </location>
</feature>
<evidence type="ECO:0000259" key="5">
    <source>
        <dbReference type="Pfam" id="PF00682"/>
    </source>
</evidence>
<dbReference type="AlphaFoldDB" id="X1IPP4"/>
<dbReference type="PANTHER" id="PTHR43538">
    <property type="entry name" value="ALPHA-IPM SYNTHASE/HOMOCITRATE SYNTHASE"/>
    <property type="match status" value="1"/>
</dbReference>
<dbReference type="InterPro" id="IPR013785">
    <property type="entry name" value="Aldolase_TIM"/>
</dbReference>
<dbReference type="Pfam" id="PF00682">
    <property type="entry name" value="HMGL-like"/>
    <property type="match status" value="1"/>
</dbReference>
<dbReference type="InterPro" id="IPR002034">
    <property type="entry name" value="AIPM/Hcit_synth_CS"/>
</dbReference>
<dbReference type="GO" id="GO:0009097">
    <property type="term" value="P:isoleucine biosynthetic process"/>
    <property type="evidence" value="ECO:0007669"/>
    <property type="project" value="UniProtKB-UniPathway"/>
</dbReference>
<evidence type="ECO:0000256" key="3">
    <source>
        <dbReference type="ARBA" id="ARBA00022679"/>
    </source>
</evidence>
<organism evidence="6">
    <name type="scientific">marine sediment metagenome</name>
    <dbReference type="NCBI Taxonomy" id="412755"/>
    <lineage>
        <taxon>unclassified sequences</taxon>
        <taxon>metagenomes</taxon>
        <taxon>ecological metagenomes</taxon>
    </lineage>
</organism>
<proteinExistence type="predicted"/>
<dbReference type="SUPFAM" id="SSF51569">
    <property type="entry name" value="Aldolase"/>
    <property type="match status" value="1"/>
</dbReference>